<feature type="signal peptide" evidence="1">
    <location>
        <begin position="1"/>
        <end position="31"/>
    </location>
</feature>
<dbReference type="RefSeq" id="WP_181675819.1">
    <property type="nucleotide sequence ID" value="NZ_JABJVM010000003.1"/>
</dbReference>
<dbReference type="Proteomes" id="UP000548787">
    <property type="component" value="Unassembled WGS sequence"/>
</dbReference>
<feature type="domain" description="Bacterial Ig" evidence="2">
    <location>
        <begin position="137"/>
        <end position="210"/>
    </location>
</feature>
<feature type="domain" description="Bacterial Ig" evidence="2">
    <location>
        <begin position="216"/>
        <end position="301"/>
    </location>
</feature>
<reference evidence="3 4" key="1">
    <citation type="submission" date="2020-08" db="EMBL/GenBank/DDBJ databases">
        <title>Listeria ohnekaius sp. nov. and Listeria portnoyii sp. nov. isolated from non-agricultural and natural environments.</title>
        <authorList>
            <person name="Weller D."/>
            <person name="Belias A.M."/>
            <person name="Liao J."/>
            <person name="Guo S."/>
            <person name="Orsi R.H."/>
            <person name="Wiedmann M."/>
        </authorList>
    </citation>
    <scope>NUCLEOTIDE SEQUENCE [LARGE SCALE GENOMIC DNA]</scope>
    <source>
        <strain evidence="3 4">FSL W9-0585</strain>
    </source>
</reference>
<dbReference type="InterPro" id="IPR041498">
    <property type="entry name" value="Big_6"/>
</dbReference>
<proteinExistence type="predicted"/>
<evidence type="ECO:0000256" key="1">
    <source>
        <dbReference type="SAM" id="SignalP"/>
    </source>
</evidence>
<keyword evidence="1" id="KW-0732">Signal</keyword>
<accession>A0A7W1T510</accession>
<dbReference type="Pfam" id="PF17936">
    <property type="entry name" value="Big_6"/>
    <property type="match status" value="3"/>
</dbReference>
<feature type="domain" description="Bacterial Ig" evidence="2">
    <location>
        <begin position="307"/>
        <end position="383"/>
    </location>
</feature>
<dbReference type="Gene3D" id="2.60.40.10">
    <property type="entry name" value="Immunoglobulins"/>
    <property type="match status" value="3"/>
</dbReference>
<dbReference type="EMBL" id="JABJVM010000003">
    <property type="protein sequence ID" value="MBA3925598.1"/>
    <property type="molecule type" value="Genomic_DNA"/>
</dbReference>
<keyword evidence="4" id="KW-1185">Reference proteome</keyword>
<dbReference type="AlphaFoldDB" id="A0A7W1T510"/>
<evidence type="ECO:0000313" key="4">
    <source>
        <dbReference type="Proteomes" id="UP000548787"/>
    </source>
</evidence>
<gene>
    <name evidence="3" type="ORF">HPK16_04505</name>
</gene>
<organism evidence="3 4">
    <name type="scientific">Listeria rustica</name>
    <dbReference type="NCBI Taxonomy" id="2713503"/>
    <lineage>
        <taxon>Bacteria</taxon>
        <taxon>Bacillati</taxon>
        <taxon>Bacillota</taxon>
        <taxon>Bacilli</taxon>
        <taxon>Bacillales</taxon>
        <taxon>Listeriaceae</taxon>
        <taxon>Listeria</taxon>
    </lineage>
</organism>
<feature type="chain" id="PRO_5030969713" description="Bacterial Ig domain-containing protein" evidence="1">
    <location>
        <begin position="32"/>
        <end position="576"/>
    </location>
</feature>
<protein>
    <recommendedName>
        <fullName evidence="2">Bacterial Ig domain-containing protein</fullName>
    </recommendedName>
</protein>
<dbReference type="InterPro" id="IPR013783">
    <property type="entry name" value="Ig-like_fold"/>
</dbReference>
<name>A0A7W1T510_9LIST</name>
<comment type="caution">
    <text evidence="3">The sequence shown here is derived from an EMBL/GenBank/DDBJ whole genome shotgun (WGS) entry which is preliminary data.</text>
</comment>
<sequence>MNKKLVSNVTTLAAIGIITLSSSVGSVNVFAKEQTQVATTQSERALEKLPLPYLTAPLTTETTIISGDANYVDPILMLTLGIPNIGNIHLYGGGAFEYKLDEPLPAYTQITLQTLINDTDNPAYSSRVTAIVQQAKISVNEVSDADKVVSGVGYANQVAKVVTPDGSSYTGTTGADGKYTVQIPRQKAGAILSVTSTDRAGYVDTKQVTVVDRLGPDEPELNVANATDKVITGKAEANSKIEITITRTDESGVVQTATAKGTTDADGIFSIPTLELAEGDVITATATDAAGYESVEAEMTVISAVQPSDVTLNAVDNGATTITGTGTPGLTAETTLGGTKYTAVIDTEGNYSITIPKQKADTLVKVHETNKAGVSGPDAQVKVYNHIPQTGVITINDIVPGQQAITGKVPADAELVRLVVNGVAQRNMQSVNGEYNIYSRFVTDKDGKLVRLKAGDVVQVDYGTRTPANMIVKTTVKATIVKPTVDPVTAKAENVTGKVPEGTQTVRLTVNGIAQRVITPNITTGGGINADGTYSFYTRFVKDADGNSVRLQAGDVVAVDYGVQIPGDTATSVTVK</sequence>
<dbReference type="NCBIfam" id="NF033510">
    <property type="entry name" value="Ca_tandemer"/>
    <property type="match status" value="2"/>
</dbReference>
<evidence type="ECO:0000313" key="3">
    <source>
        <dbReference type="EMBL" id="MBA3925598.1"/>
    </source>
</evidence>
<evidence type="ECO:0000259" key="2">
    <source>
        <dbReference type="Pfam" id="PF17936"/>
    </source>
</evidence>